<reference evidence="2 3" key="1">
    <citation type="submission" date="2024-01" db="EMBL/GenBank/DDBJ databases">
        <title>Genome assemblies of Stephania.</title>
        <authorList>
            <person name="Yang L."/>
        </authorList>
    </citation>
    <scope>NUCLEOTIDE SEQUENCE [LARGE SCALE GENOMIC DNA]</scope>
    <source>
        <strain evidence="2">YNDBR</strain>
        <tissue evidence="2">Leaf</tissue>
    </source>
</reference>
<sequence length="135" mass="15612">MGSEASQLEGNAEGTQKKVGDGKTNEPIDETPIGTEERNPVQQAVLQKEVDDMKLFFARIEGRLVGNIMHNYTLIERRPTNIEQEMNGHVRALHEEVAQMRLQLKEILEVGKRAWEVHKFRDINFFSIFTRKQCF</sequence>
<protein>
    <submittedName>
        <fullName evidence="2">Uncharacterized protein</fullName>
    </submittedName>
</protein>
<accession>A0AAP0P4T1</accession>
<name>A0AAP0P4T1_9MAGN</name>
<evidence type="ECO:0000313" key="3">
    <source>
        <dbReference type="Proteomes" id="UP001420932"/>
    </source>
</evidence>
<evidence type="ECO:0000313" key="2">
    <source>
        <dbReference type="EMBL" id="KAK9127541.1"/>
    </source>
</evidence>
<keyword evidence="3" id="KW-1185">Reference proteome</keyword>
<gene>
    <name evidence="2" type="ORF">Syun_016338</name>
</gene>
<organism evidence="2 3">
    <name type="scientific">Stephania yunnanensis</name>
    <dbReference type="NCBI Taxonomy" id="152371"/>
    <lineage>
        <taxon>Eukaryota</taxon>
        <taxon>Viridiplantae</taxon>
        <taxon>Streptophyta</taxon>
        <taxon>Embryophyta</taxon>
        <taxon>Tracheophyta</taxon>
        <taxon>Spermatophyta</taxon>
        <taxon>Magnoliopsida</taxon>
        <taxon>Ranunculales</taxon>
        <taxon>Menispermaceae</taxon>
        <taxon>Menispermoideae</taxon>
        <taxon>Cissampelideae</taxon>
        <taxon>Stephania</taxon>
    </lineage>
</organism>
<feature type="region of interest" description="Disordered" evidence="1">
    <location>
        <begin position="1"/>
        <end position="39"/>
    </location>
</feature>
<evidence type="ECO:0000256" key="1">
    <source>
        <dbReference type="SAM" id="MobiDB-lite"/>
    </source>
</evidence>
<comment type="caution">
    <text evidence="2">The sequence shown here is derived from an EMBL/GenBank/DDBJ whole genome shotgun (WGS) entry which is preliminary data.</text>
</comment>
<proteinExistence type="predicted"/>
<dbReference type="Proteomes" id="UP001420932">
    <property type="component" value="Unassembled WGS sequence"/>
</dbReference>
<feature type="compositionally biased region" description="Basic and acidic residues" evidence="1">
    <location>
        <begin position="15"/>
        <end position="26"/>
    </location>
</feature>
<dbReference type="AlphaFoldDB" id="A0AAP0P4T1"/>
<dbReference type="EMBL" id="JBBNAF010000007">
    <property type="protein sequence ID" value="KAK9127541.1"/>
    <property type="molecule type" value="Genomic_DNA"/>
</dbReference>